<dbReference type="Pfam" id="PF01039">
    <property type="entry name" value="Carboxyl_trans"/>
    <property type="match status" value="1"/>
</dbReference>
<keyword evidence="2" id="KW-0808">Transferase</keyword>
<reference evidence="2" key="1">
    <citation type="submission" date="2020-10" db="EMBL/GenBank/DDBJ databases">
        <authorList>
            <person name="Gilroy R."/>
        </authorList>
    </citation>
    <scope>NUCLEOTIDE SEQUENCE</scope>
    <source>
        <strain evidence="2">CHK184-25365</strain>
    </source>
</reference>
<dbReference type="GO" id="GO:0016740">
    <property type="term" value="F:transferase activity"/>
    <property type="evidence" value="ECO:0007669"/>
    <property type="project" value="UniProtKB-KW"/>
</dbReference>
<dbReference type="PANTHER" id="PTHR43842">
    <property type="entry name" value="PROPIONYL-COA CARBOXYLASE BETA CHAIN"/>
    <property type="match status" value="1"/>
</dbReference>
<evidence type="ECO:0000313" key="2">
    <source>
        <dbReference type="EMBL" id="HIR41537.1"/>
    </source>
</evidence>
<dbReference type="Gene3D" id="3.90.226.10">
    <property type="entry name" value="2-enoyl-CoA Hydratase, Chain A, domain 1"/>
    <property type="match status" value="2"/>
</dbReference>
<dbReference type="EMBL" id="DVGY01000155">
    <property type="protein sequence ID" value="HIR41537.1"/>
    <property type="molecule type" value="Genomic_DNA"/>
</dbReference>
<dbReference type="PANTHER" id="PTHR43842:SF2">
    <property type="entry name" value="PROPIONYL-COA CARBOXYLASE BETA CHAIN, MITOCHONDRIAL"/>
    <property type="match status" value="1"/>
</dbReference>
<dbReference type="AlphaFoldDB" id="A0A9D1DCQ4"/>
<dbReference type="PROSITE" id="PS50989">
    <property type="entry name" value="COA_CT_CTER"/>
    <property type="match status" value="1"/>
</dbReference>
<gene>
    <name evidence="2" type="ORF">IAB36_06905</name>
</gene>
<comment type="caution">
    <text evidence="2">The sequence shown here is derived from an EMBL/GenBank/DDBJ whole genome shotgun (WGS) entry which is preliminary data.</text>
</comment>
<accession>A0A9D1DCQ4</accession>
<proteinExistence type="predicted"/>
<dbReference type="InterPro" id="IPR029045">
    <property type="entry name" value="ClpP/crotonase-like_dom_sf"/>
</dbReference>
<dbReference type="Proteomes" id="UP000886749">
    <property type="component" value="Unassembled WGS sequence"/>
</dbReference>
<protein>
    <submittedName>
        <fullName evidence="2">Carboxyl transferase</fullName>
    </submittedName>
</protein>
<evidence type="ECO:0000313" key="3">
    <source>
        <dbReference type="Proteomes" id="UP000886749"/>
    </source>
</evidence>
<feature type="domain" description="CoA carboxyltransferase C-terminal" evidence="1">
    <location>
        <begin position="225"/>
        <end position="458"/>
    </location>
</feature>
<organism evidence="2 3">
    <name type="scientific">Candidatus Egerieicola pullicola</name>
    <dbReference type="NCBI Taxonomy" id="2840775"/>
    <lineage>
        <taxon>Bacteria</taxon>
        <taxon>Bacillati</taxon>
        <taxon>Bacillota</taxon>
        <taxon>Clostridia</taxon>
        <taxon>Eubacteriales</taxon>
        <taxon>Oscillospiraceae</taxon>
        <taxon>Oscillospiraceae incertae sedis</taxon>
        <taxon>Candidatus Egerieicola</taxon>
    </lineage>
</organism>
<dbReference type="InterPro" id="IPR034733">
    <property type="entry name" value="AcCoA_carboxyl_beta"/>
</dbReference>
<dbReference type="InterPro" id="IPR011763">
    <property type="entry name" value="COA_CT_C"/>
</dbReference>
<reference evidence="2" key="2">
    <citation type="journal article" date="2021" name="PeerJ">
        <title>Extensive microbial diversity within the chicken gut microbiome revealed by metagenomics and culture.</title>
        <authorList>
            <person name="Gilroy R."/>
            <person name="Ravi A."/>
            <person name="Getino M."/>
            <person name="Pursley I."/>
            <person name="Horton D.L."/>
            <person name="Alikhan N.F."/>
            <person name="Baker D."/>
            <person name="Gharbi K."/>
            <person name="Hall N."/>
            <person name="Watson M."/>
            <person name="Adriaenssens E.M."/>
            <person name="Foster-Nyarko E."/>
            <person name="Jarju S."/>
            <person name="Secka A."/>
            <person name="Antonio M."/>
            <person name="Oren A."/>
            <person name="Chaudhuri R.R."/>
            <person name="La Ragione R."/>
            <person name="Hildebrand F."/>
            <person name="Pallen M.J."/>
        </authorList>
    </citation>
    <scope>NUCLEOTIDE SEQUENCE</scope>
    <source>
        <strain evidence="2">CHK184-25365</strain>
    </source>
</reference>
<name>A0A9D1DCQ4_9FIRM</name>
<sequence length="468" mass="48697">MNPKSKLEQLAAWQQNAKQGVAKKRLNALFDAGSFVELDAFGGAGVVTGYGMVNQALVYAYAQEPEAEGGALTVANARKIRRLYELAAKTGAPLVAVLDSKGAAIGEGAEMLTAYSDLLLGANNLSGVVPQIAWVAGTCAGAFAMLAAGCDAVVMAKDGEFFLNPPFTTSQKEDKNDAGTADFVSKAGLVNLVAEDDDQGAQQVKQLLGYLPQNNLSTPPMYEGKPAMDAAAAQKVMESCPGGDAKALVNALVDGGSAMELSAAYGENSFTMLALLGGMPVGVAAACGELHTSDCNKLARFMQFCDAYSLPVITLLDTPGFTVTSCPGLMKAASRLANTYAEATTVKMTLLTGQAIGAAYLALASRNAGADLVYAWPTAVISALPVQTAVEFTLHNRLSQVDDPAAVRAQLAEEYTDTVASPMEAAKAGLLDGILAPADTRDALIHGLEALMDKRMNRLSKKHSNTVL</sequence>
<dbReference type="SUPFAM" id="SSF52096">
    <property type="entry name" value="ClpP/crotonase"/>
    <property type="match status" value="2"/>
</dbReference>
<evidence type="ECO:0000259" key="1">
    <source>
        <dbReference type="PROSITE" id="PS50989"/>
    </source>
</evidence>
<dbReference type="InterPro" id="IPR051047">
    <property type="entry name" value="AccD/PCCB"/>
</dbReference>
<dbReference type="GO" id="GO:0004658">
    <property type="term" value="F:propionyl-CoA carboxylase activity"/>
    <property type="evidence" value="ECO:0007669"/>
    <property type="project" value="TreeGrafter"/>
</dbReference>